<dbReference type="AlphaFoldDB" id="A0A2J6SWC3"/>
<evidence type="ECO:0000256" key="1">
    <source>
        <dbReference type="SAM" id="MobiDB-lite"/>
    </source>
</evidence>
<feature type="region of interest" description="Disordered" evidence="1">
    <location>
        <begin position="120"/>
        <end position="156"/>
    </location>
</feature>
<organism evidence="2 3">
    <name type="scientific">Hyaloscypha bicolor E</name>
    <dbReference type="NCBI Taxonomy" id="1095630"/>
    <lineage>
        <taxon>Eukaryota</taxon>
        <taxon>Fungi</taxon>
        <taxon>Dikarya</taxon>
        <taxon>Ascomycota</taxon>
        <taxon>Pezizomycotina</taxon>
        <taxon>Leotiomycetes</taxon>
        <taxon>Helotiales</taxon>
        <taxon>Hyaloscyphaceae</taxon>
        <taxon>Hyaloscypha</taxon>
        <taxon>Hyaloscypha bicolor</taxon>
    </lineage>
</organism>
<protein>
    <submittedName>
        <fullName evidence="2">Uncharacterized protein</fullName>
    </submittedName>
</protein>
<dbReference type="InParanoid" id="A0A2J6SWC3"/>
<dbReference type="GeneID" id="36595325"/>
<proteinExistence type="predicted"/>
<evidence type="ECO:0000313" key="3">
    <source>
        <dbReference type="Proteomes" id="UP000235371"/>
    </source>
</evidence>
<dbReference type="EMBL" id="KZ613856">
    <property type="protein sequence ID" value="PMD55074.1"/>
    <property type="molecule type" value="Genomic_DNA"/>
</dbReference>
<name>A0A2J6SWC3_9HELO</name>
<dbReference type="Proteomes" id="UP000235371">
    <property type="component" value="Unassembled WGS sequence"/>
</dbReference>
<reference evidence="2 3" key="1">
    <citation type="submission" date="2016-04" db="EMBL/GenBank/DDBJ databases">
        <title>A degradative enzymes factory behind the ericoid mycorrhizal symbiosis.</title>
        <authorList>
            <consortium name="DOE Joint Genome Institute"/>
            <person name="Martino E."/>
            <person name="Morin E."/>
            <person name="Grelet G."/>
            <person name="Kuo A."/>
            <person name="Kohler A."/>
            <person name="Daghino S."/>
            <person name="Barry K."/>
            <person name="Choi C."/>
            <person name="Cichocki N."/>
            <person name="Clum A."/>
            <person name="Copeland A."/>
            <person name="Hainaut M."/>
            <person name="Haridas S."/>
            <person name="Labutti K."/>
            <person name="Lindquist E."/>
            <person name="Lipzen A."/>
            <person name="Khouja H.-R."/>
            <person name="Murat C."/>
            <person name="Ohm R."/>
            <person name="Olson A."/>
            <person name="Spatafora J."/>
            <person name="Veneault-Fourrey C."/>
            <person name="Henrissat B."/>
            <person name="Grigoriev I."/>
            <person name="Martin F."/>
            <person name="Perotto S."/>
        </authorList>
    </citation>
    <scope>NUCLEOTIDE SEQUENCE [LARGE SCALE GENOMIC DNA]</scope>
    <source>
        <strain evidence="2 3">E</strain>
    </source>
</reference>
<keyword evidence="3" id="KW-1185">Reference proteome</keyword>
<accession>A0A2J6SWC3</accession>
<gene>
    <name evidence="2" type="ORF">K444DRAFT_666973</name>
</gene>
<dbReference type="RefSeq" id="XP_024731978.1">
    <property type="nucleotide sequence ID" value="XM_024887249.1"/>
</dbReference>
<evidence type="ECO:0000313" key="2">
    <source>
        <dbReference type="EMBL" id="PMD55074.1"/>
    </source>
</evidence>
<sequence length="156" mass="17722">MHCRLNGSACNLALDCKSRTRLDLRKVHTTILERRKAQTEPPNPSSQRSLERAFESSNFLELLLRIRRNHVTRVDCNETCRLVHIQDRESDPLRTLQREGNPKGKPEGMAAKIKRTMILRMNGAGGEGSQGSQPGNDDDPVRRYFQVNGVGPRDKF</sequence>